<keyword evidence="9" id="KW-0548">Nucleotidyltransferase</keyword>
<evidence type="ECO:0000256" key="1">
    <source>
        <dbReference type="ARBA" id="ARBA00022490"/>
    </source>
</evidence>
<dbReference type="PANTHER" id="PTHR19136:SF81">
    <property type="entry name" value="MOLYBDENUM COFACTOR GUANYLYLTRANSFERASE"/>
    <property type="match status" value="1"/>
</dbReference>
<dbReference type="AlphaFoldDB" id="A0A510DV39"/>
<dbReference type="SUPFAM" id="SSF53448">
    <property type="entry name" value="Nucleotide-diphospho-sugar transferases"/>
    <property type="match status" value="1"/>
</dbReference>
<evidence type="ECO:0000313" key="12">
    <source>
        <dbReference type="Proteomes" id="UP000325030"/>
    </source>
</evidence>
<dbReference type="InterPro" id="IPR013482">
    <property type="entry name" value="Molybde_CF_guanTrfase"/>
</dbReference>
<dbReference type="PANTHER" id="PTHR19136">
    <property type="entry name" value="MOLYBDENUM COFACTOR GUANYLYLTRANSFERASE"/>
    <property type="match status" value="1"/>
</dbReference>
<evidence type="ECO:0000256" key="2">
    <source>
        <dbReference type="ARBA" id="ARBA00022679"/>
    </source>
</evidence>
<dbReference type="GO" id="GO:0046872">
    <property type="term" value="F:metal ion binding"/>
    <property type="evidence" value="ECO:0007669"/>
    <property type="project" value="UniProtKB-KW"/>
</dbReference>
<evidence type="ECO:0000256" key="5">
    <source>
        <dbReference type="ARBA" id="ARBA00022842"/>
    </source>
</evidence>
<gene>
    <name evidence="9" type="ORF">IC006_1394</name>
    <name evidence="10" type="ORF">IC007_1369</name>
</gene>
<keyword evidence="5" id="KW-0460">Magnesium</keyword>
<keyword evidence="7" id="KW-0501">Molybdenum cofactor biosynthesis</keyword>
<evidence type="ECO:0000313" key="11">
    <source>
        <dbReference type="Proteomes" id="UP000322983"/>
    </source>
</evidence>
<dbReference type="EMBL" id="AP018930">
    <property type="protein sequence ID" value="BBG26848.1"/>
    <property type="molecule type" value="Genomic_DNA"/>
</dbReference>
<evidence type="ECO:0000256" key="3">
    <source>
        <dbReference type="ARBA" id="ARBA00022723"/>
    </source>
</evidence>
<evidence type="ECO:0000259" key="8">
    <source>
        <dbReference type="Pfam" id="PF12804"/>
    </source>
</evidence>
<protein>
    <submittedName>
        <fullName evidence="9">Molybdenum cofactor guanylyltransferase</fullName>
    </submittedName>
</protein>
<keyword evidence="11" id="KW-1185">Reference proteome</keyword>
<evidence type="ECO:0000313" key="9">
    <source>
        <dbReference type="EMBL" id="BBG24093.1"/>
    </source>
</evidence>
<dbReference type="InterPro" id="IPR029044">
    <property type="entry name" value="Nucleotide-diphossugar_trans"/>
</dbReference>
<dbReference type="Gene3D" id="3.90.550.10">
    <property type="entry name" value="Spore Coat Polysaccharide Biosynthesis Protein SpsA, Chain A"/>
    <property type="match status" value="1"/>
</dbReference>
<evidence type="ECO:0000256" key="4">
    <source>
        <dbReference type="ARBA" id="ARBA00022741"/>
    </source>
</evidence>
<dbReference type="InterPro" id="IPR025877">
    <property type="entry name" value="MobA-like_NTP_Trfase"/>
</dbReference>
<accession>A0A510E460</accession>
<evidence type="ECO:0000256" key="6">
    <source>
        <dbReference type="ARBA" id="ARBA00023134"/>
    </source>
</evidence>
<dbReference type="EMBL" id="AP018929">
    <property type="protein sequence ID" value="BBG24093.1"/>
    <property type="molecule type" value="Genomic_DNA"/>
</dbReference>
<dbReference type="CDD" id="cd02503">
    <property type="entry name" value="MobA"/>
    <property type="match status" value="1"/>
</dbReference>
<dbReference type="STRING" id="1294262.GCA_001316085_01378"/>
<keyword evidence="6" id="KW-0342">GTP-binding</keyword>
<dbReference type="Pfam" id="PF12804">
    <property type="entry name" value="NTP_transf_3"/>
    <property type="match status" value="1"/>
</dbReference>
<sequence>MVLAGGMSRRFGCDKCSFRINGKTMLDRLVSELDPLIVTRHKRGYKREVVEEGEYGGPLKGVKEGVKHVRGEKVFITGCDYPFLTFRVVSSMCEKNYKVVSFYDGKVQPLLSCYSVSYLRDAIRKASRLSDLVTLSDEIYYVGYYEMKMYDPLLASIQDYDSITTHTKLRFSNSLVVIK</sequence>
<keyword evidence="3" id="KW-0479">Metal-binding</keyword>
<organism evidence="9 11">
    <name type="scientific">Sulfuracidifex tepidarius</name>
    <dbReference type="NCBI Taxonomy" id="1294262"/>
    <lineage>
        <taxon>Archaea</taxon>
        <taxon>Thermoproteota</taxon>
        <taxon>Thermoprotei</taxon>
        <taxon>Sulfolobales</taxon>
        <taxon>Sulfolobaceae</taxon>
        <taxon>Sulfuracidifex</taxon>
    </lineage>
</organism>
<name>A0A510DV39_9CREN</name>
<dbReference type="GO" id="GO:0005525">
    <property type="term" value="F:GTP binding"/>
    <property type="evidence" value="ECO:0007669"/>
    <property type="project" value="UniProtKB-KW"/>
</dbReference>
<keyword evidence="1" id="KW-0963">Cytoplasm</keyword>
<keyword evidence="2" id="KW-0808">Transferase</keyword>
<evidence type="ECO:0000313" key="10">
    <source>
        <dbReference type="EMBL" id="BBG26848.1"/>
    </source>
</evidence>
<proteinExistence type="predicted"/>
<dbReference type="Proteomes" id="UP000325030">
    <property type="component" value="Chromosome"/>
</dbReference>
<keyword evidence="4" id="KW-0547">Nucleotide-binding</keyword>
<dbReference type="GO" id="GO:0006777">
    <property type="term" value="P:Mo-molybdopterin cofactor biosynthetic process"/>
    <property type="evidence" value="ECO:0007669"/>
    <property type="project" value="UniProtKB-KW"/>
</dbReference>
<dbReference type="GO" id="GO:0016779">
    <property type="term" value="F:nucleotidyltransferase activity"/>
    <property type="evidence" value="ECO:0007669"/>
    <property type="project" value="UniProtKB-KW"/>
</dbReference>
<evidence type="ECO:0000256" key="7">
    <source>
        <dbReference type="ARBA" id="ARBA00023150"/>
    </source>
</evidence>
<feature type="domain" description="MobA-like NTP transferase" evidence="8">
    <location>
        <begin position="2"/>
        <end position="126"/>
    </location>
</feature>
<reference evidence="12" key="1">
    <citation type="submission" date="2018-09" db="EMBL/GenBank/DDBJ databases">
        <title>Complete Genome Sequencing of Sulfolobus sp. JCM 16834.</title>
        <authorList>
            <person name="Kato S."/>
            <person name="Itoh T."/>
            <person name="Ohkuma M."/>
        </authorList>
    </citation>
    <scope>NUCLEOTIDE SEQUENCE [LARGE SCALE GENOMIC DNA]</scope>
    <source>
        <strain evidence="12">IC-007</strain>
    </source>
</reference>
<accession>A0A510DV39</accession>
<dbReference type="KEGG" id="step:IC006_1394"/>
<reference evidence="9 11" key="2">
    <citation type="journal article" date="2020" name="Int. J. Syst. Evol. Microbiol.">
        <title>Sulfuracidifex tepidarius gen. nov., sp. nov. and transfer of Sulfolobus metallicus Huber and Stetter 1992 to the genus Sulfuracidifex as Sulfuracidifex metallicus comb. nov.</title>
        <authorList>
            <person name="Itoh T."/>
            <person name="Miura T."/>
            <person name="Sakai H.D."/>
            <person name="Kato S."/>
            <person name="Ohkuma M."/>
            <person name="Takashina T."/>
        </authorList>
    </citation>
    <scope>NUCLEOTIDE SEQUENCE [LARGE SCALE GENOMIC DNA]</scope>
    <source>
        <strain evidence="9 11">IC-006</strain>
        <strain evidence="10">IC-007</strain>
    </source>
</reference>
<dbReference type="Proteomes" id="UP000322983">
    <property type="component" value="Chromosome"/>
</dbReference>